<comment type="caution">
    <text evidence="2">The sequence shown here is derived from an EMBL/GenBank/DDBJ whole genome shotgun (WGS) entry which is preliminary data.</text>
</comment>
<evidence type="ECO:0000259" key="1">
    <source>
        <dbReference type="Pfam" id="PF01636"/>
    </source>
</evidence>
<dbReference type="EMBL" id="BAAAMU010000121">
    <property type="protein sequence ID" value="GAA1680503.1"/>
    <property type="molecule type" value="Genomic_DNA"/>
</dbReference>
<dbReference type="Proteomes" id="UP001500064">
    <property type="component" value="Unassembled WGS sequence"/>
</dbReference>
<dbReference type="InterPro" id="IPR011009">
    <property type="entry name" value="Kinase-like_dom_sf"/>
</dbReference>
<dbReference type="InterPro" id="IPR002575">
    <property type="entry name" value="Aminoglycoside_PTrfase"/>
</dbReference>
<sequence length="223" mass="23689">MRIGELLGVGRSADVYAIGGGRVLRRYRYDLDAGRESAVMAYVAAHGYPVPEVFPGEGRATDLVMGLVWGPTLLQAFTEGKVDAGQVGRILAGLLRRLHEIPPMEPGGPGDRILHLDLHPDNVMLAPQGPVVIDWANSRPGPPALDCALSALIIAQVAVDEELGRPEEARAALAALVAELGDDLDVGDPLDEAEAIRDANRTLSDRELGLLDEAVALVRELAS</sequence>
<proteinExistence type="predicted"/>
<feature type="domain" description="Aminoglycoside phosphotransferase" evidence="1">
    <location>
        <begin position="6"/>
        <end position="107"/>
    </location>
</feature>
<organism evidence="2 3">
    <name type="scientific">Nonomuraea maheshkhaliensis</name>
    <dbReference type="NCBI Taxonomy" id="419590"/>
    <lineage>
        <taxon>Bacteria</taxon>
        <taxon>Bacillati</taxon>
        <taxon>Actinomycetota</taxon>
        <taxon>Actinomycetes</taxon>
        <taxon>Streptosporangiales</taxon>
        <taxon>Streptosporangiaceae</taxon>
        <taxon>Nonomuraea</taxon>
    </lineage>
</organism>
<dbReference type="Pfam" id="PF01636">
    <property type="entry name" value="APH"/>
    <property type="match status" value="2"/>
</dbReference>
<dbReference type="SUPFAM" id="SSF56112">
    <property type="entry name" value="Protein kinase-like (PK-like)"/>
    <property type="match status" value="1"/>
</dbReference>
<keyword evidence="3" id="KW-1185">Reference proteome</keyword>
<reference evidence="2 3" key="1">
    <citation type="journal article" date="2019" name="Int. J. Syst. Evol. Microbiol.">
        <title>The Global Catalogue of Microorganisms (GCM) 10K type strain sequencing project: providing services to taxonomists for standard genome sequencing and annotation.</title>
        <authorList>
            <consortium name="The Broad Institute Genomics Platform"/>
            <consortium name="The Broad Institute Genome Sequencing Center for Infectious Disease"/>
            <person name="Wu L."/>
            <person name="Ma J."/>
        </authorList>
    </citation>
    <scope>NUCLEOTIDE SEQUENCE [LARGE SCALE GENOMIC DNA]</scope>
    <source>
        <strain evidence="2 3">JCM 13929</strain>
    </source>
</reference>
<protein>
    <submittedName>
        <fullName evidence="2">Phosphotransferase</fullName>
    </submittedName>
</protein>
<evidence type="ECO:0000313" key="2">
    <source>
        <dbReference type="EMBL" id="GAA1680503.1"/>
    </source>
</evidence>
<dbReference type="Gene3D" id="3.90.1200.10">
    <property type="match status" value="1"/>
</dbReference>
<accession>A0ABN2H1W2</accession>
<dbReference type="RefSeq" id="WP_346113263.1">
    <property type="nucleotide sequence ID" value="NZ_BAAAMU010000121.1"/>
</dbReference>
<feature type="domain" description="Aminoglycoside phosphotransferase" evidence="1">
    <location>
        <begin position="112"/>
        <end position="160"/>
    </location>
</feature>
<evidence type="ECO:0000313" key="3">
    <source>
        <dbReference type="Proteomes" id="UP001500064"/>
    </source>
</evidence>
<name>A0ABN2H1W2_9ACTN</name>
<gene>
    <name evidence="2" type="ORF">GCM10009733_091560</name>
</gene>